<dbReference type="Gene3D" id="1.10.10.10">
    <property type="entry name" value="Winged helix-like DNA-binding domain superfamily/Winged helix DNA-binding domain"/>
    <property type="match status" value="1"/>
</dbReference>
<keyword evidence="12" id="KW-1185">Reference proteome</keyword>
<dbReference type="AlphaFoldDB" id="A0A1A5YF11"/>
<evidence type="ECO:0000256" key="1">
    <source>
        <dbReference type="ARBA" id="ARBA00004496"/>
    </source>
</evidence>
<proteinExistence type="predicted"/>
<evidence type="ECO:0000313" key="12">
    <source>
        <dbReference type="Proteomes" id="UP000092024"/>
    </source>
</evidence>
<feature type="modified residue" description="4-aspartylphosphate" evidence="7">
    <location>
        <position position="53"/>
    </location>
</feature>
<dbReference type="GO" id="GO:0032993">
    <property type="term" value="C:protein-DNA complex"/>
    <property type="evidence" value="ECO:0007669"/>
    <property type="project" value="TreeGrafter"/>
</dbReference>
<keyword evidence="4" id="KW-0805">Transcription regulation</keyword>
<dbReference type="SMART" id="SM00862">
    <property type="entry name" value="Trans_reg_C"/>
    <property type="match status" value="1"/>
</dbReference>
<feature type="DNA-binding region" description="OmpR/PhoB-type" evidence="8">
    <location>
        <begin position="129"/>
        <end position="227"/>
    </location>
</feature>
<dbReference type="GO" id="GO:0005829">
    <property type="term" value="C:cytosol"/>
    <property type="evidence" value="ECO:0007669"/>
    <property type="project" value="TreeGrafter"/>
</dbReference>
<protein>
    <submittedName>
        <fullName evidence="11">DNA-binding response regulator</fullName>
    </submittedName>
</protein>
<feature type="domain" description="Response regulatory" evidence="9">
    <location>
        <begin position="4"/>
        <end position="117"/>
    </location>
</feature>
<name>A0A1A5YF11_9BACL</name>
<evidence type="ECO:0000259" key="10">
    <source>
        <dbReference type="PROSITE" id="PS51755"/>
    </source>
</evidence>
<dbReference type="GO" id="GO:0000976">
    <property type="term" value="F:transcription cis-regulatory region binding"/>
    <property type="evidence" value="ECO:0007669"/>
    <property type="project" value="TreeGrafter"/>
</dbReference>
<evidence type="ECO:0000256" key="3">
    <source>
        <dbReference type="ARBA" id="ARBA00023012"/>
    </source>
</evidence>
<dbReference type="OrthoDB" id="1655504at2"/>
<dbReference type="PROSITE" id="PS50110">
    <property type="entry name" value="RESPONSE_REGULATORY"/>
    <property type="match status" value="1"/>
</dbReference>
<dbReference type="InterPro" id="IPR036388">
    <property type="entry name" value="WH-like_DNA-bd_sf"/>
</dbReference>
<keyword evidence="3" id="KW-0902">Two-component regulatory system</keyword>
<dbReference type="SMART" id="SM00448">
    <property type="entry name" value="REC"/>
    <property type="match status" value="1"/>
</dbReference>
<comment type="caution">
    <text evidence="11">The sequence shown here is derived from an EMBL/GenBank/DDBJ whole genome shotgun (WGS) entry which is preliminary data.</text>
</comment>
<evidence type="ECO:0000256" key="2">
    <source>
        <dbReference type="ARBA" id="ARBA00022553"/>
    </source>
</evidence>
<dbReference type="PROSITE" id="PS51755">
    <property type="entry name" value="OMPR_PHOB"/>
    <property type="match status" value="1"/>
</dbReference>
<dbReference type="Pfam" id="PF00072">
    <property type="entry name" value="Response_reg"/>
    <property type="match status" value="1"/>
</dbReference>
<dbReference type="InterPro" id="IPR039420">
    <property type="entry name" value="WalR-like"/>
</dbReference>
<dbReference type="CDD" id="cd00383">
    <property type="entry name" value="trans_reg_C"/>
    <property type="match status" value="1"/>
</dbReference>
<dbReference type="Proteomes" id="UP000092024">
    <property type="component" value="Unassembled WGS sequence"/>
</dbReference>
<dbReference type="Gene3D" id="6.10.250.690">
    <property type="match status" value="1"/>
</dbReference>
<evidence type="ECO:0000256" key="8">
    <source>
        <dbReference type="PROSITE-ProRule" id="PRU01091"/>
    </source>
</evidence>
<gene>
    <name evidence="11" type="ORF">A7K91_11915</name>
</gene>
<dbReference type="EMBL" id="LYPA01000065">
    <property type="protein sequence ID" value="OBR64231.1"/>
    <property type="molecule type" value="Genomic_DNA"/>
</dbReference>
<evidence type="ECO:0000259" key="9">
    <source>
        <dbReference type="PROSITE" id="PS50110"/>
    </source>
</evidence>
<comment type="subcellular location">
    <subcellularLocation>
        <location evidence="1">Cytoplasm</location>
    </subcellularLocation>
</comment>
<keyword evidence="6" id="KW-0804">Transcription</keyword>
<dbReference type="InterPro" id="IPR001789">
    <property type="entry name" value="Sig_transdc_resp-reg_receiver"/>
</dbReference>
<evidence type="ECO:0000256" key="5">
    <source>
        <dbReference type="ARBA" id="ARBA00023125"/>
    </source>
</evidence>
<dbReference type="SUPFAM" id="SSF52172">
    <property type="entry name" value="CheY-like"/>
    <property type="match status" value="1"/>
</dbReference>
<dbReference type="GO" id="GO:0000156">
    <property type="term" value="F:phosphorelay response regulator activity"/>
    <property type="evidence" value="ECO:0007669"/>
    <property type="project" value="TreeGrafter"/>
</dbReference>
<dbReference type="GO" id="GO:0006355">
    <property type="term" value="P:regulation of DNA-templated transcription"/>
    <property type="evidence" value="ECO:0007669"/>
    <property type="project" value="InterPro"/>
</dbReference>
<evidence type="ECO:0000256" key="7">
    <source>
        <dbReference type="PROSITE-ProRule" id="PRU00169"/>
    </source>
</evidence>
<dbReference type="Gene3D" id="3.40.50.2300">
    <property type="match status" value="1"/>
</dbReference>
<keyword evidence="2 7" id="KW-0597">Phosphoprotein</keyword>
<organism evidence="11 12">
    <name type="scientific">Paenibacillus oryzae</name>
    <dbReference type="NCBI Taxonomy" id="1844972"/>
    <lineage>
        <taxon>Bacteria</taxon>
        <taxon>Bacillati</taxon>
        <taxon>Bacillota</taxon>
        <taxon>Bacilli</taxon>
        <taxon>Bacillales</taxon>
        <taxon>Paenibacillaceae</taxon>
        <taxon>Paenibacillus</taxon>
    </lineage>
</organism>
<dbReference type="STRING" id="1844972.A7K91_11915"/>
<dbReference type="InterPro" id="IPR001867">
    <property type="entry name" value="OmpR/PhoB-type_DNA-bd"/>
</dbReference>
<evidence type="ECO:0000256" key="4">
    <source>
        <dbReference type="ARBA" id="ARBA00023015"/>
    </source>
</evidence>
<accession>A0A1A5YF11</accession>
<sequence>MAFNLLVVEDDQDISRLLCKLLHKQGYEAEPAYSGSEARLLLNMKAYDLVLLDLMLPGMSGEQLIKEIRERSFVPVIVISAKTAVKEKVDIIKSGADDYITKPFDKEEVLARVEAQLRRRNNGGFSNAGEQLSYHHLSLDLAARSAAVNGKPLQLTAKEFELLAILVRSPGKVFTREDLYQAVWNERYAVEDNTINVHISNLRNKLSRLEPERAYIDTVWGIGFKMA</sequence>
<evidence type="ECO:0000313" key="11">
    <source>
        <dbReference type="EMBL" id="OBR64231.1"/>
    </source>
</evidence>
<keyword evidence="5 8" id="KW-0238">DNA-binding</keyword>
<dbReference type="Pfam" id="PF00486">
    <property type="entry name" value="Trans_reg_C"/>
    <property type="match status" value="1"/>
</dbReference>
<dbReference type="RefSeq" id="WP_068684691.1">
    <property type="nucleotide sequence ID" value="NZ_LYPA01000065.1"/>
</dbReference>
<feature type="domain" description="OmpR/PhoB-type" evidence="10">
    <location>
        <begin position="129"/>
        <end position="227"/>
    </location>
</feature>
<dbReference type="PANTHER" id="PTHR48111">
    <property type="entry name" value="REGULATOR OF RPOS"/>
    <property type="match status" value="1"/>
</dbReference>
<dbReference type="InterPro" id="IPR011006">
    <property type="entry name" value="CheY-like_superfamily"/>
</dbReference>
<evidence type="ECO:0000256" key="6">
    <source>
        <dbReference type="ARBA" id="ARBA00023163"/>
    </source>
</evidence>
<dbReference type="FunFam" id="1.10.10.10:FF:000018">
    <property type="entry name" value="DNA-binding response regulator ResD"/>
    <property type="match status" value="1"/>
</dbReference>
<reference evidence="11 12" key="1">
    <citation type="submission" date="2016-05" db="EMBL/GenBank/DDBJ databases">
        <title>Paenibacillus oryzae. sp. nov., isolated from the rice root.</title>
        <authorList>
            <person name="Zhang J."/>
            <person name="Zhang X."/>
        </authorList>
    </citation>
    <scope>NUCLEOTIDE SEQUENCE [LARGE SCALE GENOMIC DNA]</scope>
    <source>
        <strain evidence="11 12">1DrF-4</strain>
    </source>
</reference>
<dbReference type="PANTHER" id="PTHR48111:SF2">
    <property type="entry name" value="RESPONSE REGULATOR SAER"/>
    <property type="match status" value="1"/>
</dbReference>